<evidence type="ECO:0000259" key="15">
    <source>
        <dbReference type="PROSITE" id="PS51462"/>
    </source>
</evidence>
<organism evidence="16 17">
    <name type="scientific">Thalassotalea agarivorans</name>
    <name type="common">Thalassomonas agarivorans</name>
    <dbReference type="NCBI Taxonomy" id="349064"/>
    <lineage>
        <taxon>Bacteria</taxon>
        <taxon>Pseudomonadati</taxon>
        <taxon>Pseudomonadota</taxon>
        <taxon>Gammaproteobacteria</taxon>
        <taxon>Alteromonadales</taxon>
        <taxon>Colwelliaceae</taxon>
        <taxon>Thalassotalea</taxon>
    </lineage>
</organism>
<evidence type="ECO:0000256" key="8">
    <source>
        <dbReference type="ARBA" id="ARBA00025164"/>
    </source>
</evidence>
<dbReference type="PROSITE" id="PS00893">
    <property type="entry name" value="NUDIX_BOX"/>
    <property type="match status" value="1"/>
</dbReference>
<keyword evidence="5 13" id="KW-0479">Metal-binding</keyword>
<dbReference type="GO" id="GO:0046872">
    <property type="term" value="F:metal ion binding"/>
    <property type="evidence" value="ECO:0007669"/>
    <property type="project" value="UniProtKB-KW"/>
</dbReference>
<feature type="binding site" evidence="13">
    <location>
        <position position="107"/>
    </location>
    <ligand>
        <name>Mg(2+)</name>
        <dbReference type="ChEBI" id="CHEBI:18420"/>
        <label>1</label>
    </ligand>
</feature>
<comment type="function">
    <text evidence="8">Acts on ADP-mannose and ADP-glucose as well as ADP-ribose. Prevents glycogen biosynthesis. The reaction catalyzed by this enzyme is a limiting step of the gluconeogenic process.</text>
</comment>
<dbReference type="GO" id="GO:0047631">
    <property type="term" value="F:ADP-ribose diphosphatase activity"/>
    <property type="evidence" value="ECO:0007669"/>
    <property type="project" value="UniProtKB-EC"/>
</dbReference>
<dbReference type="PANTHER" id="PTHR11839">
    <property type="entry name" value="UDP/ADP-SUGAR PYROPHOSPHATASE"/>
    <property type="match status" value="1"/>
</dbReference>
<dbReference type="EC" id="3.6.1.13" evidence="3"/>
<evidence type="ECO:0000256" key="6">
    <source>
        <dbReference type="ARBA" id="ARBA00022801"/>
    </source>
</evidence>
<comment type="cofactor">
    <cofactor evidence="1 13">
        <name>Mg(2+)</name>
        <dbReference type="ChEBI" id="CHEBI:18420"/>
    </cofactor>
</comment>
<dbReference type="InterPro" id="IPR004385">
    <property type="entry name" value="NDP_pyrophosphatase"/>
</dbReference>
<evidence type="ECO:0000256" key="13">
    <source>
        <dbReference type="PIRSR" id="PIRSR604385-2"/>
    </source>
</evidence>
<sequence>MLKPTFTKLDATVHAKKTYYKGFFKIECYQISHALFNGGSTEVFSREVFERGDAVVVLPYDPIEDMVVLQEQFRAGALKDANSPWMLECVAGMYDTGESPADVAIREAKEEANLDIKPTDLREVFTYYTSPGGTSERITMFVARVDSKNVCGVFGVEYEHEDIKVHKVSREHALSMVEKGEIVNASTIIALQWLALHYNTITHD</sequence>
<comment type="catalytic activity">
    <reaction evidence="12">
        <text>ADP-D-ribose + H2O = D-ribose 5-phosphate + AMP + 2 H(+)</text>
        <dbReference type="Rhea" id="RHEA:10412"/>
        <dbReference type="ChEBI" id="CHEBI:15377"/>
        <dbReference type="ChEBI" id="CHEBI:15378"/>
        <dbReference type="ChEBI" id="CHEBI:57967"/>
        <dbReference type="ChEBI" id="CHEBI:78346"/>
        <dbReference type="ChEBI" id="CHEBI:456215"/>
        <dbReference type="EC" id="3.6.1.13"/>
    </reaction>
</comment>
<dbReference type="NCBIfam" id="TIGR00052">
    <property type="entry name" value="nudix-type nucleoside diphosphatase, YffH/AdpP family"/>
    <property type="match status" value="1"/>
</dbReference>
<dbReference type="Gene3D" id="3.90.79.10">
    <property type="entry name" value="Nucleoside Triphosphate Pyrophosphohydrolase"/>
    <property type="match status" value="1"/>
</dbReference>
<evidence type="ECO:0000256" key="7">
    <source>
        <dbReference type="ARBA" id="ARBA00022842"/>
    </source>
</evidence>
<dbReference type="PROSITE" id="PS51462">
    <property type="entry name" value="NUDIX"/>
    <property type="match status" value="1"/>
</dbReference>
<evidence type="ECO:0000256" key="1">
    <source>
        <dbReference type="ARBA" id="ARBA00001946"/>
    </source>
</evidence>
<feature type="binding site" evidence="13">
    <location>
        <position position="91"/>
    </location>
    <ligand>
        <name>Mg(2+)</name>
        <dbReference type="ChEBI" id="CHEBI:18420"/>
        <label>1</label>
    </ligand>
</feature>
<evidence type="ECO:0000256" key="4">
    <source>
        <dbReference type="ARBA" id="ARBA00013297"/>
    </source>
</evidence>
<dbReference type="GO" id="GO:0019693">
    <property type="term" value="P:ribose phosphate metabolic process"/>
    <property type="evidence" value="ECO:0007669"/>
    <property type="project" value="TreeGrafter"/>
</dbReference>
<reference evidence="16 17" key="1">
    <citation type="submission" date="2016-10" db="EMBL/GenBank/DDBJ databases">
        <authorList>
            <person name="de Groot N.N."/>
        </authorList>
    </citation>
    <scope>NUCLEOTIDE SEQUENCE [LARGE SCALE GENOMIC DNA]</scope>
    <source>
        <strain evidence="16 17">DSM 19706</strain>
    </source>
</reference>
<dbReference type="InterPro" id="IPR000086">
    <property type="entry name" value="NUDIX_hydrolase_dom"/>
</dbReference>
<name>A0A1I0HTM0_THASX</name>
<evidence type="ECO:0000256" key="10">
    <source>
        <dbReference type="ARBA" id="ARBA00030308"/>
    </source>
</evidence>
<evidence type="ECO:0000313" key="17">
    <source>
        <dbReference type="Proteomes" id="UP000199308"/>
    </source>
</evidence>
<evidence type="ECO:0000313" key="16">
    <source>
        <dbReference type="EMBL" id="SET87150.1"/>
    </source>
</evidence>
<dbReference type="PANTHER" id="PTHR11839:SF5">
    <property type="entry name" value="ADP-RIBOSE PYROPHOSPHATASE"/>
    <property type="match status" value="1"/>
</dbReference>
<feature type="domain" description="Nudix hydrolase" evidence="15">
    <location>
        <begin position="50"/>
        <end position="190"/>
    </location>
</feature>
<gene>
    <name evidence="16" type="ORF">SAMN05660429_02915</name>
</gene>
<evidence type="ECO:0000256" key="9">
    <source>
        <dbReference type="ARBA" id="ARBA00030162"/>
    </source>
</evidence>
<evidence type="ECO:0000256" key="14">
    <source>
        <dbReference type="PIRSR" id="PIRSR604385-3"/>
    </source>
</evidence>
<dbReference type="InterPro" id="IPR020084">
    <property type="entry name" value="NUDIX_hydrolase_CS"/>
</dbReference>
<protein>
    <recommendedName>
        <fullName evidence="4">ADP-ribose pyrophosphatase</fullName>
        <ecNumber evidence="3">3.6.1.13</ecNumber>
    </recommendedName>
    <alternativeName>
        <fullName evidence="9">ADP-ribose diphosphatase</fullName>
    </alternativeName>
    <alternativeName>
        <fullName evidence="11">ADP-ribose phosphohydrolase</fullName>
    </alternativeName>
    <alternativeName>
        <fullName evidence="10">Adenosine diphosphoribose pyrophosphatase</fullName>
    </alternativeName>
</protein>
<dbReference type="GO" id="GO:0005829">
    <property type="term" value="C:cytosol"/>
    <property type="evidence" value="ECO:0007669"/>
    <property type="project" value="TreeGrafter"/>
</dbReference>
<keyword evidence="17" id="KW-1185">Reference proteome</keyword>
<feature type="short sequence motif" description="Nudix box" evidence="14">
    <location>
        <begin position="92"/>
        <end position="114"/>
    </location>
</feature>
<dbReference type="EMBL" id="FOHK01000018">
    <property type="protein sequence ID" value="SET87150.1"/>
    <property type="molecule type" value="Genomic_DNA"/>
</dbReference>
<evidence type="ECO:0000256" key="2">
    <source>
        <dbReference type="ARBA" id="ARBA00007482"/>
    </source>
</evidence>
<keyword evidence="6" id="KW-0378">Hydrolase</keyword>
<keyword evidence="7 13" id="KW-0460">Magnesium</keyword>
<dbReference type="GO" id="GO:0006753">
    <property type="term" value="P:nucleoside phosphate metabolic process"/>
    <property type="evidence" value="ECO:0007669"/>
    <property type="project" value="TreeGrafter"/>
</dbReference>
<evidence type="ECO:0000256" key="5">
    <source>
        <dbReference type="ARBA" id="ARBA00022723"/>
    </source>
</evidence>
<proteinExistence type="inferred from homology"/>
<dbReference type="STRING" id="349064.SAMN05660429_02915"/>
<dbReference type="InterPro" id="IPR015797">
    <property type="entry name" value="NUDIX_hydrolase-like_dom_sf"/>
</dbReference>
<dbReference type="CDD" id="cd24155">
    <property type="entry name" value="NUDIX_ADPRase"/>
    <property type="match status" value="1"/>
</dbReference>
<evidence type="ECO:0000256" key="12">
    <source>
        <dbReference type="ARBA" id="ARBA00049546"/>
    </source>
</evidence>
<dbReference type="GO" id="GO:0019144">
    <property type="term" value="F:ADP-sugar diphosphatase activity"/>
    <property type="evidence" value="ECO:0007669"/>
    <property type="project" value="TreeGrafter"/>
</dbReference>
<feature type="binding site" evidence="13">
    <location>
        <position position="111"/>
    </location>
    <ligand>
        <name>Mg(2+)</name>
        <dbReference type="ChEBI" id="CHEBI:18420"/>
        <label>1</label>
    </ligand>
</feature>
<dbReference type="SUPFAM" id="SSF55811">
    <property type="entry name" value="Nudix"/>
    <property type="match status" value="1"/>
</dbReference>
<evidence type="ECO:0000256" key="11">
    <source>
        <dbReference type="ARBA" id="ARBA00033056"/>
    </source>
</evidence>
<dbReference type="Proteomes" id="UP000199308">
    <property type="component" value="Unassembled WGS sequence"/>
</dbReference>
<feature type="binding site" evidence="13">
    <location>
        <position position="161"/>
    </location>
    <ligand>
        <name>Mg(2+)</name>
        <dbReference type="ChEBI" id="CHEBI:18420"/>
        <label>1</label>
    </ligand>
</feature>
<evidence type="ECO:0000256" key="3">
    <source>
        <dbReference type="ARBA" id="ARBA00012453"/>
    </source>
</evidence>
<dbReference type="Pfam" id="PF00293">
    <property type="entry name" value="NUDIX"/>
    <property type="match status" value="1"/>
</dbReference>
<comment type="similarity">
    <text evidence="2">Belongs to the Nudix hydrolase family. NudF subfamily.</text>
</comment>
<dbReference type="AlphaFoldDB" id="A0A1I0HTM0"/>
<accession>A0A1I0HTM0</accession>